<reference evidence="1 2" key="1">
    <citation type="submission" date="2020-02" db="EMBL/GenBank/DDBJ databases">
        <title>Nitrogenibacter mangrovi gen. nov., sp. nov. isolated from mangrove sediment, a denitrifying betaproteobacterium.</title>
        <authorList>
            <person name="Liao H."/>
            <person name="Tian Y."/>
        </authorList>
    </citation>
    <scope>NUCLEOTIDE SEQUENCE [LARGE SCALE GENOMIC DNA]</scope>
    <source>
        <strain evidence="1 2">M9-3-2</strain>
    </source>
</reference>
<evidence type="ECO:0000313" key="2">
    <source>
        <dbReference type="Proteomes" id="UP000501991"/>
    </source>
</evidence>
<sequence>MNARTKLALDAPDGVARVAHGGDAGCDLEALVCDSVSMVSAQPADHVFVIEPPSRPVTVVGNGDTLRPLIAAALGALVGLEPGGATIHLWTVVRPIGARDWGAIRMRQSRADGGWTWELAHSVVAEVFASIEAAGAKVELAVDAGGAVALTVWLPLMAGTTPDASDRGRRS</sequence>
<keyword evidence="2" id="KW-1185">Reference proteome</keyword>
<accession>A0A6C1B8V8</accession>
<gene>
    <name evidence="1" type="ORF">G3580_17555</name>
</gene>
<dbReference type="KEGG" id="azq:G3580_17555"/>
<proteinExistence type="predicted"/>
<organism evidence="1 2">
    <name type="scientific">Nitrogeniibacter mangrovi</name>
    <dbReference type="NCBI Taxonomy" id="2016596"/>
    <lineage>
        <taxon>Bacteria</taxon>
        <taxon>Pseudomonadati</taxon>
        <taxon>Pseudomonadota</taxon>
        <taxon>Betaproteobacteria</taxon>
        <taxon>Rhodocyclales</taxon>
        <taxon>Zoogloeaceae</taxon>
        <taxon>Nitrogeniibacter</taxon>
    </lineage>
</organism>
<name>A0A6C1B8V8_9RHOO</name>
<protein>
    <submittedName>
        <fullName evidence="1">Uncharacterized protein</fullName>
    </submittedName>
</protein>
<dbReference type="Proteomes" id="UP000501991">
    <property type="component" value="Chromosome"/>
</dbReference>
<dbReference type="AlphaFoldDB" id="A0A6C1B8V8"/>
<evidence type="ECO:0000313" key="1">
    <source>
        <dbReference type="EMBL" id="QID19265.1"/>
    </source>
</evidence>
<dbReference type="EMBL" id="CP048836">
    <property type="protein sequence ID" value="QID19265.1"/>
    <property type="molecule type" value="Genomic_DNA"/>
</dbReference>
<dbReference type="RefSeq" id="WP_173767693.1">
    <property type="nucleotide sequence ID" value="NZ_CP048836.1"/>
</dbReference>